<evidence type="ECO:0000259" key="1">
    <source>
        <dbReference type="SMART" id="SM01022"/>
    </source>
</evidence>
<comment type="caution">
    <text evidence="2">The sequence shown here is derived from an EMBL/GenBank/DDBJ whole genome shotgun (WGS) entry which is preliminary data.</text>
</comment>
<dbReference type="Pfam" id="PF04266">
    <property type="entry name" value="ASCH"/>
    <property type="match status" value="1"/>
</dbReference>
<dbReference type="RefSeq" id="WP_123915969.1">
    <property type="nucleotide sequence ID" value="NZ_RKRA01000001.1"/>
</dbReference>
<reference evidence="2 3" key="1">
    <citation type="submission" date="2018-11" db="EMBL/GenBank/DDBJ databases">
        <title>Sequencing the genomes of 1000 actinobacteria strains.</title>
        <authorList>
            <person name="Klenk H.-P."/>
        </authorList>
    </citation>
    <scope>NUCLEOTIDE SEQUENCE [LARGE SCALE GENOMIC DNA]</scope>
    <source>
        <strain evidence="2 3">DSM 14418</strain>
    </source>
</reference>
<dbReference type="PANTHER" id="PTHR39203">
    <property type="entry name" value="CYTOPLASMIC PROTEIN-RELATED"/>
    <property type="match status" value="1"/>
</dbReference>
<dbReference type="PANTHER" id="PTHR39203:SF1">
    <property type="entry name" value="CYTOPLASMIC PROTEIN"/>
    <property type="match status" value="1"/>
</dbReference>
<organism evidence="2 3">
    <name type="scientific">Georgenia muralis</name>
    <dbReference type="NCBI Taxonomy" id="154117"/>
    <lineage>
        <taxon>Bacteria</taxon>
        <taxon>Bacillati</taxon>
        <taxon>Actinomycetota</taxon>
        <taxon>Actinomycetes</taxon>
        <taxon>Micrococcales</taxon>
        <taxon>Bogoriellaceae</taxon>
        <taxon>Georgenia</taxon>
    </lineage>
</organism>
<dbReference type="Proteomes" id="UP000280726">
    <property type="component" value="Unassembled WGS sequence"/>
</dbReference>
<dbReference type="InterPro" id="IPR015947">
    <property type="entry name" value="PUA-like_sf"/>
</dbReference>
<dbReference type="EMBL" id="RKRA01000001">
    <property type="protein sequence ID" value="RPF26839.1"/>
    <property type="molecule type" value="Genomic_DNA"/>
</dbReference>
<keyword evidence="3" id="KW-1185">Reference proteome</keyword>
<sequence length="169" mass="18514">METTPPVDEAIELFWAEARKVVGLTRLDVIVGTSDTASLTPPAWSFGETAEQADELVALVLAGRRTATSSALWEWEAEDEDLPRPGDLAIVCDGAGLPRALVRTDAVEVVPFDAVDAEHARAEGEPSLDSWRREYRDHLAAAVAPRQLAPDVPLVLERFTVLHPRPRRT</sequence>
<feature type="domain" description="ASCH" evidence="1">
    <location>
        <begin position="44"/>
        <end position="163"/>
    </location>
</feature>
<gene>
    <name evidence="2" type="ORF">EDD32_1297</name>
</gene>
<evidence type="ECO:0000313" key="3">
    <source>
        <dbReference type="Proteomes" id="UP000280726"/>
    </source>
</evidence>
<dbReference type="CDD" id="cd06553">
    <property type="entry name" value="ASCH_Ef3133_like"/>
    <property type="match status" value="1"/>
</dbReference>
<dbReference type="OrthoDB" id="9807542at2"/>
<evidence type="ECO:0000313" key="2">
    <source>
        <dbReference type="EMBL" id="RPF26839.1"/>
    </source>
</evidence>
<dbReference type="InterPro" id="IPR009326">
    <property type="entry name" value="DUF984"/>
</dbReference>
<dbReference type="AlphaFoldDB" id="A0A3N4Z0M5"/>
<accession>A0A3N4Z0M5</accession>
<proteinExistence type="predicted"/>
<dbReference type="SMART" id="SM01022">
    <property type="entry name" value="ASCH"/>
    <property type="match status" value="1"/>
</dbReference>
<dbReference type="Gene3D" id="3.10.400.10">
    <property type="entry name" value="Sulfate adenylyltransferase"/>
    <property type="match status" value="1"/>
</dbReference>
<dbReference type="SUPFAM" id="SSF88697">
    <property type="entry name" value="PUA domain-like"/>
    <property type="match status" value="1"/>
</dbReference>
<name>A0A3N4Z0M5_9MICO</name>
<dbReference type="InterPro" id="IPR007374">
    <property type="entry name" value="ASCH_domain"/>
</dbReference>
<protein>
    <submittedName>
        <fullName evidence="2">Uncharacterized protein YhfF</fullName>
    </submittedName>
</protein>